<dbReference type="Proteomes" id="UP001497482">
    <property type="component" value="Chromosome 19"/>
</dbReference>
<name>A0AAV2KLJ8_KNICA</name>
<evidence type="ECO:0000313" key="2">
    <source>
        <dbReference type="Proteomes" id="UP001497482"/>
    </source>
</evidence>
<gene>
    <name evidence="1" type="ORF">KC01_LOCUS20360</name>
</gene>
<sequence length="80" mass="8618">MSSSWAGSLRAAQASAHPWISTEALPSAQSTLLPRERGLLRGVVSLLPSLVSQESLAVHMHASSLKHLTSCTLRFDLRPI</sequence>
<proteinExistence type="predicted"/>
<evidence type="ECO:0000313" key="1">
    <source>
        <dbReference type="EMBL" id="CAL1590923.1"/>
    </source>
</evidence>
<reference evidence="1 2" key="1">
    <citation type="submission" date="2024-04" db="EMBL/GenBank/DDBJ databases">
        <authorList>
            <person name="Waldvogel A.-M."/>
            <person name="Schoenle A."/>
        </authorList>
    </citation>
    <scope>NUCLEOTIDE SEQUENCE [LARGE SCALE GENOMIC DNA]</scope>
</reference>
<dbReference type="EMBL" id="OZ035841">
    <property type="protein sequence ID" value="CAL1590923.1"/>
    <property type="molecule type" value="Genomic_DNA"/>
</dbReference>
<organism evidence="1 2">
    <name type="scientific">Knipowitschia caucasica</name>
    <name type="common">Caucasian dwarf goby</name>
    <name type="synonym">Pomatoschistus caucasicus</name>
    <dbReference type="NCBI Taxonomy" id="637954"/>
    <lineage>
        <taxon>Eukaryota</taxon>
        <taxon>Metazoa</taxon>
        <taxon>Chordata</taxon>
        <taxon>Craniata</taxon>
        <taxon>Vertebrata</taxon>
        <taxon>Euteleostomi</taxon>
        <taxon>Actinopterygii</taxon>
        <taxon>Neopterygii</taxon>
        <taxon>Teleostei</taxon>
        <taxon>Neoteleostei</taxon>
        <taxon>Acanthomorphata</taxon>
        <taxon>Gobiaria</taxon>
        <taxon>Gobiiformes</taxon>
        <taxon>Gobioidei</taxon>
        <taxon>Gobiidae</taxon>
        <taxon>Gobiinae</taxon>
        <taxon>Knipowitschia</taxon>
    </lineage>
</organism>
<dbReference type="AlphaFoldDB" id="A0AAV2KLJ8"/>
<accession>A0AAV2KLJ8</accession>
<protein>
    <submittedName>
        <fullName evidence="1">Uncharacterized protein</fullName>
    </submittedName>
</protein>
<keyword evidence="2" id="KW-1185">Reference proteome</keyword>